<evidence type="ECO:0000256" key="1">
    <source>
        <dbReference type="SAM" id="Coils"/>
    </source>
</evidence>
<dbReference type="InterPro" id="IPR036397">
    <property type="entry name" value="RNaseH_sf"/>
</dbReference>
<dbReference type="InterPro" id="IPR009057">
    <property type="entry name" value="Homeodomain-like_sf"/>
</dbReference>
<dbReference type="InterPro" id="IPR001584">
    <property type="entry name" value="Integrase_cat-core"/>
</dbReference>
<sequence length="375" mass="44107">MTKQSRRKFTGDFKAKVVMEALKERSTVEELAKKYDLHPTQINTWKREAAAKLASAFDSESGNKQQEQQADQLEKLYAQIGQLKVENDFLKKKFVTRSLSIRRSMLEPNHPYLSIRRQCELLKLHRSGLYYVPVSETSENLEIMRILDAQYFLTPFYGERRLMALLRLKGYNINRKRIRRLMKLVNWNTLFQEPNTSKPDKSHKIYPYLLKGIDINKANQVWCCDITYIPMKKGFMYLCAIIDVHTRYVVNWGISNTMNAEWCRDIADVAILKHGKPEIFNTDQGSQFTSEVFTGLLKEHEIKISMDGKGRALDNIWIERLWRSVKYEHIYLNVHEDGLSLYQGLKEYFNFYNRTRVHQSLDYSTPIEAYMAKAA</sequence>
<feature type="domain" description="Integrase catalytic" evidence="2">
    <location>
        <begin position="203"/>
        <end position="374"/>
    </location>
</feature>
<name>A0ABZ0XCK6_9BACT</name>
<dbReference type="PANTHER" id="PTHR46889">
    <property type="entry name" value="TRANSPOSASE INSF FOR INSERTION SEQUENCE IS3B-RELATED"/>
    <property type="match status" value="1"/>
</dbReference>
<dbReference type="Gene3D" id="3.30.420.10">
    <property type="entry name" value="Ribonuclease H-like superfamily/Ribonuclease H"/>
    <property type="match status" value="1"/>
</dbReference>
<organism evidence="4 5">
    <name type="scientific">Chitinophaga sancti</name>
    <dbReference type="NCBI Taxonomy" id="1004"/>
    <lineage>
        <taxon>Bacteria</taxon>
        <taxon>Pseudomonadati</taxon>
        <taxon>Bacteroidota</taxon>
        <taxon>Chitinophagia</taxon>
        <taxon>Chitinophagales</taxon>
        <taxon>Chitinophagaceae</taxon>
        <taxon>Chitinophaga</taxon>
    </lineage>
</organism>
<dbReference type="SUPFAM" id="SSF53098">
    <property type="entry name" value="Ribonuclease H-like"/>
    <property type="match status" value="1"/>
</dbReference>
<dbReference type="InterPro" id="IPR012337">
    <property type="entry name" value="RNaseH-like_sf"/>
</dbReference>
<dbReference type="PROSITE" id="PS50994">
    <property type="entry name" value="INTEGRASE"/>
    <property type="match status" value="1"/>
</dbReference>
<dbReference type="EMBL" id="CP140154">
    <property type="protein sequence ID" value="WQG88311.1"/>
    <property type="molecule type" value="Genomic_DNA"/>
</dbReference>
<feature type="coiled-coil region" evidence="1">
    <location>
        <begin position="63"/>
        <end position="93"/>
    </location>
</feature>
<protein>
    <submittedName>
        <fullName evidence="4">IS3 family transposase</fullName>
    </submittedName>
</protein>
<dbReference type="InterPro" id="IPR050900">
    <property type="entry name" value="Transposase_IS3/IS150/IS904"/>
</dbReference>
<proteinExistence type="predicted"/>
<dbReference type="NCBIfam" id="NF033516">
    <property type="entry name" value="transpos_IS3"/>
    <property type="match status" value="1"/>
</dbReference>
<reference evidence="4 5" key="1">
    <citation type="submission" date="2023-11" db="EMBL/GenBank/DDBJ databases">
        <title>MicrobeMod: A computational toolkit for identifying prokaryotic methylation and restriction-modification with nanopore sequencing.</title>
        <authorList>
            <person name="Crits-Christoph A."/>
            <person name="Kang S.C."/>
            <person name="Lee H."/>
            <person name="Ostrov N."/>
        </authorList>
    </citation>
    <scope>NUCLEOTIDE SEQUENCE [LARGE SCALE GENOMIC DNA]</scope>
    <source>
        <strain evidence="4 5">ATCC 23090</strain>
    </source>
</reference>
<dbReference type="InterPro" id="IPR025948">
    <property type="entry name" value="HTH-like_dom"/>
</dbReference>
<dbReference type="InterPro" id="IPR036388">
    <property type="entry name" value="WH-like_DNA-bd_sf"/>
</dbReference>
<evidence type="ECO:0000313" key="4">
    <source>
        <dbReference type="EMBL" id="WQG88311.1"/>
    </source>
</evidence>
<evidence type="ECO:0000259" key="2">
    <source>
        <dbReference type="PROSITE" id="PS50994"/>
    </source>
</evidence>
<dbReference type="InterPro" id="IPR048020">
    <property type="entry name" value="Transpos_IS3"/>
</dbReference>
<dbReference type="Pfam" id="PF13276">
    <property type="entry name" value="HTH_21"/>
    <property type="match status" value="1"/>
</dbReference>
<dbReference type="PANTHER" id="PTHR46889:SF4">
    <property type="entry name" value="TRANSPOSASE INSO FOR INSERTION SEQUENCE ELEMENT IS911B-RELATED"/>
    <property type="match status" value="1"/>
</dbReference>
<gene>
    <name evidence="3" type="ORF">SR876_18325</name>
    <name evidence="4" type="ORF">SR876_25660</name>
</gene>
<dbReference type="SUPFAM" id="SSF46689">
    <property type="entry name" value="Homeodomain-like"/>
    <property type="match status" value="1"/>
</dbReference>
<keyword evidence="5" id="KW-1185">Reference proteome</keyword>
<evidence type="ECO:0000313" key="5">
    <source>
        <dbReference type="Proteomes" id="UP001326715"/>
    </source>
</evidence>
<keyword evidence="1" id="KW-0175">Coiled coil</keyword>
<dbReference type="Pfam" id="PF00665">
    <property type="entry name" value="rve"/>
    <property type="match status" value="1"/>
</dbReference>
<dbReference type="Pfam" id="PF01527">
    <property type="entry name" value="HTH_Tnp_1"/>
    <property type="match status" value="1"/>
</dbReference>
<dbReference type="Proteomes" id="UP001326715">
    <property type="component" value="Chromosome"/>
</dbReference>
<dbReference type="InterPro" id="IPR002514">
    <property type="entry name" value="Transposase_8"/>
</dbReference>
<dbReference type="Gene3D" id="1.10.10.10">
    <property type="entry name" value="Winged helix-like DNA-binding domain superfamily/Winged helix DNA-binding domain"/>
    <property type="match status" value="1"/>
</dbReference>
<evidence type="ECO:0000313" key="3">
    <source>
        <dbReference type="EMBL" id="WQG86878.1"/>
    </source>
</evidence>
<accession>A0ABZ0XCK6</accession>
<dbReference type="EMBL" id="CP140154">
    <property type="protein sequence ID" value="WQG86878.1"/>
    <property type="molecule type" value="Genomic_DNA"/>
</dbReference>